<dbReference type="InterPro" id="IPR019874">
    <property type="entry name" value="RF_methyltr_PrmC"/>
</dbReference>
<organism evidence="8 9">
    <name type="scientific">Chlamydia avium 10DC88</name>
    <dbReference type="NCBI Taxonomy" id="1229831"/>
    <lineage>
        <taxon>Bacteria</taxon>
        <taxon>Pseudomonadati</taxon>
        <taxon>Chlamydiota</taxon>
        <taxon>Chlamydiia</taxon>
        <taxon>Chlamydiales</taxon>
        <taxon>Chlamydiaceae</taxon>
        <taxon>Chlamydia/Chlamydophila group</taxon>
        <taxon>Chlamydia</taxon>
    </lineage>
</organism>
<evidence type="ECO:0000256" key="4">
    <source>
        <dbReference type="ARBA" id="ARBA00022691"/>
    </source>
</evidence>
<keyword evidence="2 8" id="KW-0489">Methyltransferase</keyword>
<keyword evidence="4" id="KW-0949">S-adenosyl-L-methionine</keyword>
<evidence type="ECO:0000256" key="1">
    <source>
        <dbReference type="ARBA" id="ARBA00012771"/>
    </source>
</evidence>
<dbReference type="NCBIfam" id="TIGR03534">
    <property type="entry name" value="RF_mod_PrmC"/>
    <property type="match status" value="1"/>
</dbReference>
<dbReference type="EC" id="2.1.1.297" evidence="1"/>
<dbReference type="GO" id="GO:0032259">
    <property type="term" value="P:methylation"/>
    <property type="evidence" value="ECO:0007669"/>
    <property type="project" value="UniProtKB-KW"/>
</dbReference>
<dbReference type="GO" id="GO:0102559">
    <property type="term" value="F:peptide chain release factor N(5)-glutamine methyltransferase activity"/>
    <property type="evidence" value="ECO:0007669"/>
    <property type="project" value="UniProtKB-EC"/>
</dbReference>
<dbReference type="InterPro" id="IPR029063">
    <property type="entry name" value="SAM-dependent_MTases_sf"/>
</dbReference>
<protein>
    <recommendedName>
        <fullName evidence="1">peptide chain release factor N(5)-glutamine methyltransferase</fullName>
        <ecNumber evidence="1">2.1.1.297</ecNumber>
    </recommendedName>
</protein>
<evidence type="ECO:0000313" key="9">
    <source>
        <dbReference type="Proteomes" id="UP000019433"/>
    </source>
</evidence>
<dbReference type="AlphaFoldDB" id="W8K086"/>
<evidence type="ECO:0000259" key="7">
    <source>
        <dbReference type="Pfam" id="PF17827"/>
    </source>
</evidence>
<dbReference type="Gene3D" id="1.10.8.10">
    <property type="entry name" value="DNA helicase RuvA subunit, C-terminal domain"/>
    <property type="match status" value="1"/>
</dbReference>
<keyword evidence="3 8" id="KW-0808">Transferase</keyword>
<feature type="domain" description="Release factor glutamine methyltransferase N-terminal" evidence="7">
    <location>
        <begin position="14"/>
        <end position="81"/>
    </location>
</feature>
<dbReference type="KEGG" id="cav:M832_04320"/>
<dbReference type="PANTHER" id="PTHR18895">
    <property type="entry name" value="HEMK METHYLTRANSFERASE"/>
    <property type="match status" value="1"/>
</dbReference>
<proteinExistence type="predicted"/>
<evidence type="ECO:0000256" key="2">
    <source>
        <dbReference type="ARBA" id="ARBA00022603"/>
    </source>
</evidence>
<sequence>MPIVNYYKAAMKKILKEASTYLTYHGIAFPSREAEDILMDFIGVTSRAHLSTIYLNKEQLSNYWQRIYKRSQRMPSAYIHGSVSFLGMPLVVDSRVLIPRPETELLAEKIIQYLKVRPQITRFYDVCCGSGCLGLAVKKYCPSVEVILSDICPKAVEIARLNAERNHLSVEILIGDLFSPYTCPADAFVCNPPYLSFTEILYSDPEVRCYEPWKALVGGNTGTEFYERIARNLNKILLPGGVAWLEIGYKQGEIVTKIFEKCGISGRLYQDFSGWDRIFFLENHVIDSVSSCDDS</sequence>
<feature type="domain" description="Methyltransferase small" evidence="6">
    <location>
        <begin position="112"/>
        <end position="194"/>
    </location>
</feature>
<evidence type="ECO:0000313" key="8">
    <source>
        <dbReference type="EMBL" id="AHK63297.1"/>
    </source>
</evidence>
<dbReference type="InterPro" id="IPR004556">
    <property type="entry name" value="HemK-like"/>
</dbReference>
<dbReference type="eggNOG" id="COG2890">
    <property type="taxonomic scope" value="Bacteria"/>
</dbReference>
<dbReference type="HOGENOM" id="CLU_018398_3_1_0"/>
<dbReference type="SUPFAM" id="SSF53335">
    <property type="entry name" value="S-adenosyl-L-methionine-dependent methyltransferases"/>
    <property type="match status" value="1"/>
</dbReference>
<dbReference type="PATRIC" id="fig|1229831.3.peg.439"/>
<dbReference type="Proteomes" id="UP000019433">
    <property type="component" value="Chromosome"/>
</dbReference>
<reference evidence="8 9" key="1">
    <citation type="journal article" date="2014" name="Syst. Appl. Microbiol.">
        <title>Evidence for the existence of two new members of the family Chlamydiaceae and proposal of Chlamydia avium sp. nov. and Chlamydia gallinacea sp. nov.</title>
        <authorList>
            <person name="Sachse K."/>
            <person name="Laroucau K."/>
            <person name="Riege K."/>
            <person name="Wehner S."/>
            <person name="Dilcher M."/>
            <person name="Creasy H.H."/>
            <person name="Weidmann M."/>
            <person name="Myers G."/>
            <person name="Vorimore F."/>
            <person name="Vicari N."/>
            <person name="Magnino S."/>
            <person name="Liebler-Tenorio E."/>
            <person name="Ruettger A."/>
            <person name="Bavoil P.M."/>
            <person name="Hufert F.T."/>
            <person name="Rossello-Mora R."/>
            <person name="Marz M."/>
        </authorList>
    </citation>
    <scope>NUCLEOTIDE SEQUENCE [LARGE SCALE GENOMIC DNA]</scope>
    <source>
        <strain evidence="8 9">10DC88</strain>
    </source>
</reference>
<dbReference type="InterPro" id="IPR007848">
    <property type="entry name" value="Small_mtfrase_dom"/>
</dbReference>
<dbReference type="Pfam" id="PF05175">
    <property type="entry name" value="MTS"/>
    <property type="match status" value="1"/>
</dbReference>
<evidence type="ECO:0000256" key="3">
    <source>
        <dbReference type="ARBA" id="ARBA00022679"/>
    </source>
</evidence>
<dbReference type="Pfam" id="PF17827">
    <property type="entry name" value="PrmC_N"/>
    <property type="match status" value="1"/>
</dbReference>
<name>W8K086_9CHLA</name>
<comment type="catalytic activity">
    <reaction evidence="5">
        <text>L-glutaminyl-[peptide chain release factor] + S-adenosyl-L-methionine = N(5)-methyl-L-glutaminyl-[peptide chain release factor] + S-adenosyl-L-homocysteine + H(+)</text>
        <dbReference type="Rhea" id="RHEA:42896"/>
        <dbReference type="Rhea" id="RHEA-COMP:10271"/>
        <dbReference type="Rhea" id="RHEA-COMP:10272"/>
        <dbReference type="ChEBI" id="CHEBI:15378"/>
        <dbReference type="ChEBI" id="CHEBI:30011"/>
        <dbReference type="ChEBI" id="CHEBI:57856"/>
        <dbReference type="ChEBI" id="CHEBI:59789"/>
        <dbReference type="ChEBI" id="CHEBI:61891"/>
        <dbReference type="EC" id="2.1.1.297"/>
    </reaction>
</comment>
<dbReference type="PANTHER" id="PTHR18895:SF74">
    <property type="entry name" value="MTRF1L RELEASE FACTOR GLUTAMINE METHYLTRANSFERASE"/>
    <property type="match status" value="1"/>
</dbReference>
<dbReference type="EMBL" id="CP006571">
    <property type="protein sequence ID" value="AHK63297.1"/>
    <property type="molecule type" value="Genomic_DNA"/>
</dbReference>
<dbReference type="Gene3D" id="3.40.50.150">
    <property type="entry name" value="Vaccinia Virus protein VP39"/>
    <property type="match status" value="1"/>
</dbReference>
<dbReference type="STRING" id="1229831.M832_04320"/>
<gene>
    <name evidence="8" type="primary">prmC</name>
    <name evidence="8" type="ORF">M832_04320</name>
</gene>
<dbReference type="InterPro" id="IPR050320">
    <property type="entry name" value="N5-glutamine_MTase"/>
</dbReference>
<dbReference type="NCBIfam" id="TIGR00536">
    <property type="entry name" value="hemK_fam"/>
    <property type="match status" value="1"/>
</dbReference>
<dbReference type="CDD" id="cd02440">
    <property type="entry name" value="AdoMet_MTases"/>
    <property type="match status" value="1"/>
</dbReference>
<dbReference type="InterPro" id="IPR040758">
    <property type="entry name" value="PrmC_N"/>
</dbReference>
<accession>W8K086</accession>
<evidence type="ECO:0000259" key="6">
    <source>
        <dbReference type="Pfam" id="PF05175"/>
    </source>
</evidence>
<evidence type="ECO:0000256" key="5">
    <source>
        <dbReference type="ARBA" id="ARBA00048391"/>
    </source>
</evidence>